<proteinExistence type="predicted"/>
<comment type="caution">
    <text evidence="1">The sequence shown here is derived from an EMBL/GenBank/DDBJ whole genome shotgun (WGS) entry which is preliminary data.</text>
</comment>
<evidence type="ECO:0000313" key="1">
    <source>
        <dbReference type="EMBL" id="CAG8621018.1"/>
    </source>
</evidence>
<name>A0A9N9CZ46_9GLOM</name>
<protein>
    <submittedName>
        <fullName evidence="1">2671_t:CDS:1</fullName>
    </submittedName>
</protein>
<sequence length="40" mass="4764">MSLEFNSQNSVNRNDQCPSVYSINCKETRIEIYECKDEFE</sequence>
<dbReference type="AlphaFoldDB" id="A0A9N9CZ46"/>
<organism evidence="1 2">
    <name type="scientific">Funneliformis caledonium</name>
    <dbReference type="NCBI Taxonomy" id="1117310"/>
    <lineage>
        <taxon>Eukaryota</taxon>
        <taxon>Fungi</taxon>
        <taxon>Fungi incertae sedis</taxon>
        <taxon>Mucoromycota</taxon>
        <taxon>Glomeromycotina</taxon>
        <taxon>Glomeromycetes</taxon>
        <taxon>Glomerales</taxon>
        <taxon>Glomeraceae</taxon>
        <taxon>Funneliformis</taxon>
    </lineage>
</organism>
<keyword evidence="2" id="KW-1185">Reference proteome</keyword>
<evidence type="ECO:0000313" key="2">
    <source>
        <dbReference type="Proteomes" id="UP000789570"/>
    </source>
</evidence>
<feature type="non-terminal residue" evidence="1">
    <location>
        <position position="40"/>
    </location>
</feature>
<reference evidence="1" key="1">
    <citation type="submission" date="2021-06" db="EMBL/GenBank/DDBJ databases">
        <authorList>
            <person name="Kallberg Y."/>
            <person name="Tangrot J."/>
            <person name="Rosling A."/>
        </authorList>
    </citation>
    <scope>NUCLEOTIDE SEQUENCE</scope>
    <source>
        <strain evidence="1">UK204</strain>
    </source>
</reference>
<accession>A0A9N9CZ46</accession>
<gene>
    <name evidence="1" type="ORF">FCALED_LOCUS9555</name>
</gene>
<dbReference type="EMBL" id="CAJVPQ010003210">
    <property type="protein sequence ID" value="CAG8621018.1"/>
    <property type="molecule type" value="Genomic_DNA"/>
</dbReference>
<dbReference type="Proteomes" id="UP000789570">
    <property type="component" value="Unassembled WGS sequence"/>
</dbReference>